<dbReference type="EMBL" id="JASCZI010151475">
    <property type="protein sequence ID" value="MED6173073.1"/>
    <property type="molecule type" value="Genomic_DNA"/>
</dbReference>
<reference evidence="2 3" key="1">
    <citation type="journal article" date="2023" name="Plants (Basel)">
        <title>Bridging the Gap: Combining Genomics and Transcriptomics Approaches to Understand Stylosanthes scabra, an Orphan Legume from the Brazilian Caatinga.</title>
        <authorList>
            <person name="Ferreira-Neto J.R.C."/>
            <person name="da Silva M.D."/>
            <person name="Binneck E."/>
            <person name="de Melo N.F."/>
            <person name="da Silva R.H."/>
            <person name="de Melo A.L.T.M."/>
            <person name="Pandolfi V."/>
            <person name="Bustamante F.O."/>
            <person name="Brasileiro-Vidal A.C."/>
            <person name="Benko-Iseppon A.M."/>
        </authorList>
    </citation>
    <scope>NUCLEOTIDE SEQUENCE [LARGE SCALE GENOMIC DNA]</scope>
    <source>
        <tissue evidence="2">Leaves</tissue>
    </source>
</reference>
<organism evidence="2 3">
    <name type="scientific">Stylosanthes scabra</name>
    <dbReference type="NCBI Taxonomy" id="79078"/>
    <lineage>
        <taxon>Eukaryota</taxon>
        <taxon>Viridiplantae</taxon>
        <taxon>Streptophyta</taxon>
        <taxon>Embryophyta</taxon>
        <taxon>Tracheophyta</taxon>
        <taxon>Spermatophyta</taxon>
        <taxon>Magnoliopsida</taxon>
        <taxon>eudicotyledons</taxon>
        <taxon>Gunneridae</taxon>
        <taxon>Pentapetalae</taxon>
        <taxon>rosids</taxon>
        <taxon>fabids</taxon>
        <taxon>Fabales</taxon>
        <taxon>Fabaceae</taxon>
        <taxon>Papilionoideae</taxon>
        <taxon>50 kb inversion clade</taxon>
        <taxon>dalbergioids sensu lato</taxon>
        <taxon>Dalbergieae</taxon>
        <taxon>Pterocarpus clade</taxon>
        <taxon>Stylosanthes</taxon>
    </lineage>
</organism>
<evidence type="ECO:0000313" key="2">
    <source>
        <dbReference type="EMBL" id="MED6173073.1"/>
    </source>
</evidence>
<name>A0ABU6VMC1_9FABA</name>
<evidence type="ECO:0000313" key="3">
    <source>
        <dbReference type="Proteomes" id="UP001341840"/>
    </source>
</evidence>
<sequence length="141" mass="15262">MGERPGSVRRVGVVVVVTAVTVDVIVKMRVRTIVSSASSVATSSVAVSMWSSVAILAVTKFLDFSSEGGDQSKEFFSGRELRPGLFTSRSSAKASKRADSGDKVLERRGVDLQGHSDAQVSKVQEKRENKYERESESLPLL</sequence>
<accession>A0ABU6VMC1</accession>
<feature type="region of interest" description="Disordered" evidence="1">
    <location>
        <begin position="87"/>
        <end position="141"/>
    </location>
</feature>
<feature type="compositionally biased region" description="Basic and acidic residues" evidence="1">
    <location>
        <begin position="96"/>
        <end position="110"/>
    </location>
</feature>
<feature type="compositionally biased region" description="Basic and acidic residues" evidence="1">
    <location>
        <begin position="123"/>
        <end position="141"/>
    </location>
</feature>
<comment type="caution">
    <text evidence="2">The sequence shown here is derived from an EMBL/GenBank/DDBJ whole genome shotgun (WGS) entry which is preliminary data.</text>
</comment>
<gene>
    <name evidence="2" type="ORF">PIB30_055870</name>
</gene>
<dbReference type="Proteomes" id="UP001341840">
    <property type="component" value="Unassembled WGS sequence"/>
</dbReference>
<proteinExistence type="predicted"/>
<keyword evidence="3" id="KW-1185">Reference proteome</keyword>
<protein>
    <submittedName>
        <fullName evidence="2">Uncharacterized protein</fullName>
    </submittedName>
</protein>
<evidence type="ECO:0000256" key="1">
    <source>
        <dbReference type="SAM" id="MobiDB-lite"/>
    </source>
</evidence>